<sequence length="128" mass="13906">MSNKINSWLSLIIVVLIIAGIVLSLGWTAQHSKQVTTEKKLVEVQDELAVANAMLATGPNGDLSVAALDKDAVFVAGLGPFSAQTLTREFRMEGTGAYLRVYRRSTNSSNWILILDREAARNGCKRGD</sequence>
<feature type="transmembrane region" description="Helical" evidence="1">
    <location>
        <begin position="7"/>
        <end position="27"/>
    </location>
</feature>
<reference evidence="2 3" key="1">
    <citation type="submission" date="2020-07" db="EMBL/GenBank/DDBJ databases">
        <title>Huge and variable diversity of episymbiotic CPR bacteria and DPANN archaea in groundwater ecosystems.</title>
        <authorList>
            <person name="He C.Y."/>
            <person name="Keren R."/>
            <person name="Whittaker M."/>
            <person name="Farag I.F."/>
            <person name="Doudna J."/>
            <person name="Cate J.H.D."/>
            <person name="Banfield J.F."/>
        </authorList>
    </citation>
    <scope>NUCLEOTIDE SEQUENCE [LARGE SCALE GENOMIC DNA]</scope>
    <source>
        <strain evidence="2">NC_groundwater_541_Ag_S-0.1um_46_50</strain>
    </source>
</reference>
<evidence type="ECO:0000256" key="1">
    <source>
        <dbReference type="SAM" id="Phobius"/>
    </source>
</evidence>
<keyword evidence="1" id="KW-0812">Transmembrane</keyword>
<accession>A0A7T5RJG9</accession>
<organism evidence="2 3">
    <name type="scientific">Candidatus Sungiibacteriota bacterium</name>
    <dbReference type="NCBI Taxonomy" id="2750080"/>
    <lineage>
        <taxon>Bacteria</taxon>
        <taxon>Candidatus Sungiibacteriota</taxon>
    </lineage>
</organism>
<gene>
    <name evidence="2" type="ORF">HYW89_04855</name>
</gene>
<dbReference type="Proteomes" id="UP000595618">
    <property type="component" value="Chromosome"/>
</dbReference>
<dbReference type="EMBL" id="CP066690">
    <property type="protein sequence ID" value="QQG45296.1"/>
    <property type="molecule type" value="Genomic_DNA"/>
</dbReference>
<keyword evidence="1" id="KW-1133">Transmembrane helix</keyword>
<proteinExistence type="predicted"/>
<name>A0A7T5RJG9_9BACT</name>
<evidence type="ECO:0000313" key="2">
    <source>
        <dbReference type="EMBL" id="QQG45296.1"/>
    </source>
</evidence>
<dbReference type="AlphaFoldDB" id="A0A7T5RJG9"/>
<keyword evidence="1" id="KW-0472">Membrane</keyword>
<evidence type="ECO:0000313" key="3">
    <source>
        <dbReference type="Proteomes" id="UP000595618"/>
    </source>
</evidence>
<protein>
    <submittedName>
        <fullName evidence="2">Uncharacterized protein</fullName>
    </submittedName>
</protein>